<dbReference type="PaxDb" id="3708-A0A078IQE6"/>
<protein>
    <submittedName>
        <fullName evidence="1">BnaCnng21070D protein</fullName>
    </submittedName>
</protein>
<dbReference type="OMA" id="LTWIFEE"/>
<dbReference type="EMBL" id="LK033011">
    <property type="protein sequence ID" value="CDY51604.1"/>
    <property type="molecule type" value="Genomic_DNA"/>
</dbReference>
<dbReference type="Gramene" id="CDY51604">
    <property type="protein sequence ID" value="CDY51604"/>
    <property type="gene ID" value="GSBRNA2T00003830001"/>
</dbReference>
<keyword evidence="2" id="KW-1185">Reference proteome</keyword>
<gene>
    <name evidence="1" type="primary">BnaCnng21070D</name>
    <name evidence="1" type="ORF">GSBRNA2T00003830001</name>
</gene>
<name>A0A078IQE6_BRANA</name>
<proteinExistence type="predicted"/>
<evidence type="ECO:0000313" key="2">
    <source>
        <dbReference type="Proteomes" id="UP000028999"/>
    </source>
</evidence>
<evidence type="ECO:0000313" key="1">
    <source>
        <dbReference type="EMBL" id="CDY51604.1"/>
    </source>
</evidence>
<dbReference type="Proteomes" id="UP000028999">
    <property type="component" value="Unassembled WGS sequence"/>
</dbReference>
<reference evidence="1 2" key="1">
    <citation type="journal article" date="2014" name="Science">
        <title>Plant genetics. Early allopolyploid evolution in the post-Neolithic Brassica napus oilseed genome.</title>
        <authorList>
            <person name="Chalhoub B."/>
            <person name="Denoeud F."/>
            <person name="Liu S."/>
            <person name="Parkin I.A."/>
            <person name="Tang H."/>
            <person name="Wang X."/>
            <person name="Chiquet J."/>
            <person name="Belcram H."/>
            <person name="Tong C."/>
            <person name="Samans B."/>
            <person name="Correa M."/>
            <person name="Da Silva C."/>
            <person name="Just J."/>
            <person name="Falentin C."/>
            <person name="Koh C.S."/>
            <person name="Le Clainche I."/>
            <person name="Bernard M."/>
            <person name="Bento P."/>
            <person name="Noel B."/>
            <person name="Labadie K."/>
            <person name="Alberti A."/>
            <person name="Charles M."/>
            <person name="Arnaud D."/>
            <person name="Guo H."/>
            <person name="Daviaud C."/>
            <person name="Alamery S."/>
            <person name="Jabbari K."/>
            <person name="Zhao M."/>
            <person name="Edger P.P."/>
            <person name="Chelaifa H."/>
            <person name="Tack D."/>
            <person name="Lassalle G."/>
            <person name="Mestiri I."/>
            <person name="Schnel N."/>
            <person name="Le Paslier M.C."/>
            <person name="Fan G."/>
            <person name="Renault V."/>
            <person name="Bayer P.E."/>
            <person name="Golicz A.A."/>
            <person name="Manoli S."/>
            <person name="Lee T.H."/>
            <person name="Thi V.H."/>
            <person name="Chalabi S."/>
            <person name="Hu Q."/>
            <person name="Fan C."/>
            <person name="Tollenaere R."/>
            <person name="Lu Y."/>
            <person name="Battail C."/>
            <person name="Shen J."/>
            <person name="Sidebottom C.H."/>
            <person name="Wang X."/>
            <person name="Canaguier A."/>
            <person name="Chauveau A."/>
            <person name="Berard A."/>
            <person name="Deniot G."/>
            <person name="Guan M."/>
            <person name="Liu Z."/>
            <person name="Sun F."/>
            <person name="Lim Y.P."/>
            <person name="Lyons E."/>
            <person name="Town C.D."/>
            <person name="Bancroft I."/>
            <person name="Wang X."/>
            <person name="Meng J."/>
            <person name="Ma J."/>
            <person name="Pires J.C."/>
            <person name="King G.J."/>
            <person name="Brunel D."/>
            <person name="Delourme R."/>
            <person name="Renard M."/>
            <person name="Aury J.M."/>
            <person name="Adams K.L."/>
            <person name="Batley J."/>
            <person name="Snowdon R.J."/>
            <person name="Tost J."/>
            <person name="Edwards D."/>
            <person name="Zhou Y."/>
            <person name="Hua W."/>
            <person name="Sharpe A.G."/>
            <person name="Paterson A.H."/>
            <person name="Guan C."/>
            <person name="Wincker P."/>
        </authorList>
    </citation>
    <scope>NUCLEOTIDE SEQUENCE [LARGE SCALE GENOMIC DNA]</scope>
    <source>
        <strain evidence="2">cv. Darmor-bzh</strain>
    </source>
</reference>
<dbReference type="STRING" id="3708.A0A078IQE6"/>
<accession>A0A078IQE6</accession>
<organism evidence="1 2">
    <name type="scientific">Brassica napus</name>
    <name type="common">Rape</name>
    <dbReference type="NCBI Taxonomy" id="3708"/>
    <lineage>
        <taxon>Eukaryota</taxon>
        <taxon>Viridiplantae</taxon>
        <taxon>Streptophyta</taxon>
        <taxon>Embryophyta</taxon>
        <taxon>Tracheophyta</taxon>
        <taxon>Spermatophyta</taxon>
        <taxon>Magnoliopsida</taxon>
        <taxon>eudicotyledons</taxon>
        <taxon>Gunneridae</taxon>
        <taxon>Pentapetalae</taxon>
        <taxon>rosids</taxon>
        <taxon>malvids</taxon>
        <taxon>Brassicales</taxon>
        <taxon>Brassicaceae</taxon>
        <taxon>Brassiceae</taxon>
        <taxon>Brassica</taxon>
    </lineage>
</organism>
<sequence>MASEQLMSPAGGGGRYFQMQPEQIPSMVSSLFSFAPAPTQEANRIFEELPKAVIVSVSRPDASDISPVLLSYTIECQYKQASPSLPFNHPQSYFKWQLVKKASQVFYLHFALKKRAFIEEIHEKQEQVKEWLQNLGIGDHAPIVQDEDVDEVQLHQEESAKNRDVPSSAALPVIRPLGRQQSISVRGKHAMQEYLNHFLGNLDIVNSREVCRFLEVSMLSFSPEYGPKLKEDYIMVKHLPKISKSDDSDRCCGCCWFCCCNDNKSNTKIQYKKKENHKYHYY</sequence>
<dbReference type="AlphaFoldDB" id="A0A078IQE6"/>